<comment type="caution">
    <text evidence="9">The sequence shown here is derived from an EMBL/GenBank/DDBJ whole genome shotgun (WGS) entry which is preliminary data.</text>
</comment>
<feature type="signal peptide" evidence="7">
    <location>
        <begin position="1"/>
        <end position="19"/>
    </location>
</feature>
<feature type="chain" id="PRO_5043530951" description="Fatty acid hydroxylase domain-containing protein" evidence="7">
    <location>
        <begin position="20"/>
        <end position="353"/>
    </location>
</feature>
<dbReference type="GO" id="GO:0008610">
    <property type="term" value="P:lipid biosynthetic process"/>
    <property type="evidence" value="ECO:0007669"/>
    <property type="project" value="InterPro"/>
</dbReference>
<dbReference type="GO" id="GO:0016020">
    <property type="term" value="C:membrane"/>
    <property type="evidence" value="ECO:0007669"/>
    <property type="project" value="UniProtKB-SubCell"/>
</dbReference>
<keyword evidence="4 6" id="KW-1133">Transmembrane helix</keyword>
<evidence type="ECO:0000256" key="4">
    <source>
        <dbReference type="ARBA" id="ARBA00022989"/>
    </source>
</evidence>
<dbReference type="GO" id="GO:0005506">
    <property type="term" value="F:iron ion binding"/>
    <property type="evidence" value="ECO:0007669"/>
    <property type="project" value="InterPro"/>
</dbReference>
<evidence type="ECO:0000313" key="9">
    <source>
        <dbReference type="EMBL" id="KAK9824011.1"/>
    </source>
</evidence>
<accession>A0AAW1QRA6</accession>
<keyword evidence="3 6" id="KW-0812">Transmembrane</keyword>
<dbReference type="AlphaFoldDB" id="A0AAW1QRA6"/>
<evidence type="ECO:0000256" key="2">
    <source>
        <dbReference type="ARBA" id="ARBA00009324"/>
    </source>
</evidence>
<dbReference type="Pfam" id="PF04116">
    <property type="entry name" value="FA_hydroxylase"/>
    <property type="match status" value="1"/>
</dbReference>
<keyword evidence="5 6" id="KW-0472">Membrane</keyword>
<dbReference type="EMBL" id="JALJOR010000002">
    <property type="protein sequence ID" value="KAK9824011.1"/>
    <property type="molecule type" value="Genomic_DNA"/>
</dbReference>
<reference evidence="9 10" key="1">
    <citation type="journal article" date="2024" name="Nat. Commun.">
        <title>Phylogenomics reveals the evolutionary origins of lichenization in chlorophyte algae.</title>
        <authorList>
            <person name="Puginier C."/>
            <person name="Libourel C."/>
            <person name="Otte J."/>
            <person name="Skaloud P."/>
            <person name="Haon M."/>
            <person name="Grisel S."/>
            <person name="Petersen M."/>
            <person name="Berrin J.G."/>
            <person name="Delaux P.M."/>
            <person name="Dal Grande F."/>
            <person name="Keller J."/>
        </authorList>
    </citation>
    <scope>NUCLEOTIDE SEQUENCE [LARGE SCALE GENOMIC DNA]</scope>
    <source>
        <strain evidence="9 10">SAG 2043</strain>
    </source>
</reference>
<feature type="transmembrane region" description="Helical" evidence="6">
    <location>
        <begin position="116"/>
        <end position="140"/>
    </location>
</feature>
<dbReference type="InterPro" id="IPR050307">
    <property type="entry name" value="Sterol_Desaturase_Related"/>
</dbReference>
<sequence length="353" mass="40755">MTRLIGWARLLLLLCSASCVPHSSQHSVPAVVGNTACLTVLGAQQGENSTCRPAPQPALLEPAELAKGVPGVVKSRSQHIAEVREENDWKNDLILAFLPVQLREQMPRIVRAWLRNYVACVALYHIAGGLWAYYIYLCFGKQLFPDDKMPSRGDMLEQIKVAHMAMPLYAMLPSVTEWAIERGWTLVYTRIDDVGLPRHLLYFALYMTSVEFFVYWMHRLLHDVKIGYRWLHHIHHKYNKEHTLSPFAGLAFHPLDGILQAVPYCWTLFYMPMHFLTFELLLFATGVWTTNIHDCIHGRLAPIMGAGYHTIHHTIYRVNYGHYTTYFDKLFGTLMHPEEYPEHLQRAKQTKQQ</sequence>
<evidence type="ECO:0000256" key="6">
    <source>
        <dbReference type="SAM" id="Phobius"/>
    </source>
</evidence>
<dbReference type="InterPro" id="IPR006694">
    <property type="entry name" value="Fatty_acid_hydroxylase"/>
</dbReference>
<comment type="subcellular location">
    <subcellularLocation>
        <location evidence="1">Membrane</location>
    </subcellularLocation>
</comment>
<name>A0AAW1QRA6_9CHLO</name>
<dbReference type="PANTHER" id="PTHR11863">
    <property type="entry name" value="STEROL DESATURASE"/>
    <property type="match status" value="1"/>
</dbReference>
<protein>
    <recommendedName>
        <fullName evidence="8">Fatty acid hydroxylase domain-containing protein</fullName>
    </recommendedName>
</protein>
<evidence type="ECO:0000313" key="10">
    <source>
        <dbReference type="Proteomes" id="UP001489004"/>
    </source>
</evidence>
<keyword evidence="7" id="KW-0732">Signal</keyword>
<evidence type="ECO:0000259" key="8">
    <source>
        <dbReference type="Pfam" id="PF04116"/>
    </source>
</evidence>
<gene>
    <name evidence="9" type="ORF">WJX72_006951</name>
</gene>
<comment type="similarity">
    <text evidence="2">Belongs to the sterol desaturase family.</text>
</comment>
<dbReference type="GO" id="GO:0016491">
    <property type="term" value="F:oxidoreductase activity"/>
    <property type="evidence" value="ECO:0007669"/>
    <property type="project" value="InterPro"/>
</dbReference>
<dbReference type="Proteomes" id="UP001489004">
    <property type="component" value="Unassembled WGS sequence"/>
</dbReference>
<keyword evidence="10" id="KW-1185">Reference proteome</keyword>
<proteinExistence type="inferred from homology"/>
<evidence type="ECO:0000256" key="1">
    <source>
        <dbReference type="ARBA" id="ARBA00004370"/>
    </source>
</evidence>
<evidence type="ECO:0000256" key="5">
    <source>
        <dbReference type="ARBA" id="ARBA00023136"/>
    </source>
</evidence>
<evidence type="ECO:0000256" key="3">
    <source>
        <dbReference type="ARBA" id="ARBA00022692"/>
    </source>
</evidence>
<feature type="transmembrane region" description="Helical" evidence="6">
    <location>
        <begin position="200"/>
        <end position="217"/>
    </location>
</feature>
<organism evidence="9 10">
    <name type="scientific">[Myrmecia] bisecta</name>
    <dbReference type="NCBI Taxonomy" id="41462"/>
    <lineage>
        <taxon>Eukaryota</taxon>
        <taxon>Viridiplantae</taxon>
        <taxon>Chlorophyta</taxon>
        <taxon>core chlorophytes</taxon>
        <taxon>Trebouxiophyceae</taxon>
        <taxon>Trebouxiales</taxon>
        <taxon>Trebouxiaceae</taxon>
        <taxon>Myrmecia</taxon>
    </lineage>
</organism>
<feature type="domain" description="Fatty acid hydroxylase" evidence="8">
    <location>
        <begin position="203"/>
        <end position="333"/>
    </location>
</feature>
<evidence type="ECO:0000256" key="7">
    <source>
        <dbReference type="SAM" id="SignalP"/>
    </source>
</evidence>